<dbReference type="PROSITE" id="PS51273">
    <property type="entry name" value="GATASE_TYPE_1"/>
    <property type="match status" value="1"/>
</dbReference>
<protein>
    <recommendedName>
        <fullName evidence="3">Glutamine amidotransferase domain-containing protein</fullName>
    </recommendedName>
</protein>
<dbReference type="InterPro" id="IPR017926">
    <property type="entry name" value="GATASE"/>
</dbReference>
<sequence length="537" mass="61077">MPQSIVKTHGNFTDIFNKWLASGTRKLNSKRVPSERLVVKTSRWQVLDGLYPKDLADIDALIVTGSVCSAYDDLPWINTLERFIKDVHETQPAIKIFGSCFGHQLIAQALLGRYGVHVEKSNNGWENGVHDVTHTQEFIRSFPFLRGERMSYQFVHQDHVVAESLPSGWVSIGSSDMCKTQGLFQRGRVLTYQGHPEFDGRILYYFMETLGKAGIIDNETYETSLKLIEKEYTSTLAAEVVLRILVGCGPELEFSAVAFGYRATVHLATNMSYDNPATRIQGASTWRPQDAGMSVMKPTIAPEARAQTRAVAEGDNRQGGPHAVADDEPIRPTRSTSSSRSSRKPKRRAQPGLLERIKDMVVLEYKDTLLFYSRLLNKRYYLFAHIIFTIGQAIRLVVGSIWSAFFQLLVWILTLAVLAIDAILAKIWSMLFCIRWREIAMVFSIVFGSRIPLHLWGTVPHYLGVCYWLIYLTWSGMFFSSWYARPESWDIHLTVPTSLASVWNLVTHPWLWQIFAWSVILNSDAYRAPGPVPLYRK</sequence>
<accession>A0A9P9WBK7</accession>
<dbReference type="GO" id="GO:0005829">
    <property type="term" value="C:cytosol"/>
    <property type="evidence" value="ECO:0007669"/>
    <property type="project" value="TreeGrafter"/>
</dbReference>
<dbReference type="GO" id="GO:0005634">
    <property type="term" value="C:nucleus"/>
    <property type="evidence" value="ECO:0007669"/>
    <property type="project" value="TreeGrafter"/>
</dbReference>
<dbReference type="InterPro" id="IPR029062">
    <property type="entry name" value="Class_I_gatase-like"/>
</dbReference>
<organism evidence="4 5">
    <name type="scientific">Neoarthrinium moseri</name>
    <dbReference type="NCBI Taxonomy" id="1658444"/>
    <lineage>
        <taxon>Eukaryota</taxon>
        <taxon>Fungi</taxon>
        <taxon>Dikarya</taxon>
        <taxon>Ascomycota</taxon>
        <taxon>Pezizomycotina</taxon>
        <taxon>Sordariomycetes</taxon>
        <taxon>Xylariomycetidae</taxon>
        <taxon>Amphisphaeriales</taxon>
        <taxon>Apiosporaceae</taxon>
        <taxon>Neoarthrinium</taxon>
    </lineage>
</organism>
<reference evidence="4" key="1">
    <citation type="submission" date="2021-03" db="EMBL/GenBank/DDBJ databases">
        <title>Revisited historic fungal species revealed as producer of novel bioactive compounds through whole genome sequencing and comparative genomics.</title>
        <authorList>
            <person name="Vignolle G.A."/>
            <person name="Hochenegger N."/>
            <person name="Mach R.L."/>
            <person name="Mach-Aigner A.R."/>
            <person name="Javad Rahimi M."/>
            <person name="Salim K.A."/>
            <person name="Chan C.M."/>
            <person name="Lim L.B.L."/>
            <person name="Cai F."/>
            <person name="Druzhinina I.S."/>
            <person name="U'Ren J.M."/>
            <person name="Derntl C."/>
        </authorList>
    </citation>
    <scope>NUCLEOTIDE SEQUENCE</scope>
    <source>
        <strain evidence="4">TUCIM 5799</strain>
    </source>
</reference>
<dbReference type="CDD" id="cd01741">
    <property type="entry name" value="GATase1_1"/>
    <property type="match status" value="1"/>
</dbReference>
<evidence type="ECO:0000313" key="5">
    <source>
        <dbReference type="Proteomes" id="UP000829685"/>
    </source>
</evidence>
<dbReference type="Proteomes" id="UP000829685">
    <property type="component" value="Unassembled WGS sequence"/>
</dbReference>
<dbReference type="PANTHER" id="PTHR42695">
    <property type="entry name" value="GLUTAMINE AMIDOTRANSFERASE YLR126C-RELATED"/>
    <property type="match status" value="1"/>
</dbReference>
<keyword evidence="2" id="KW-0472">Membrane</keyword>
<dbReference type="InterPro" id="IPR044992">
    <property type="entry name" value="ChyE-like"/>
</dbReference>
<dbReference type="SUPFAM" id="SSF52317">
    <property type="entry name" value="Class I glutamine amidotransferase-like"/>
    <property type="match status" value="1"/>
</dbReference>
<keyword evidence="2" id="KW-1133">Transmembrane helix</keyword>
<feature type="domain" description="Glutamine amidotransferase" evidence="3">
    <location>
        <begin position="54"/>
        <end position="199"/>
    </location>
</feature>
<evidence type="ECO:0000256" key="1">
    <source>
        <dbReference type="SAM" id="MobiDB-lite"/>
    </source>
</evidence>
<name>A0A9P9WBK7_9PEZI</name>
<evidence type="ECO:0000313" key="4">
    <source>
        <dbReference type="EMBL" id="KAI1856001.1"/>
    </source>
</evidence>
<evidence type="ECO:0000256" key="2">
    <source>
        <dbReference type="SAM" id="Phobius"/>
    </source>
</evidence>
<feature type="transmembrane region" description="Helical" evidence="2">
    <location>
        <begin position="408"/>
        <end position="427"/>
    </location>
</feature>
<feature type="transmembrane region" description="Helical" evidence="2">
    <location>
        <begin position="462"/>
        <end position="484"/>
    </location>
</feature>
<proteinExistence type="predicted"/>
<dbReference type="PANTHER" id="PTHR42695:SF6">
    <property type="entry name" value="GLUTAMINE AMIDOTRANSFERASE DOMAIN-CONTAINING PROTEIN"/>
    <property type="match status" value="1"/>
</dbReference>
<dbReference type="Gene3D" id="3.40.50.880">
    <property type="match status" value="1"/>
</dbReference>
<dbReference type="AlphaFoldDB" id="A0A9P9WBK7"/>
<feature type="transmembrane region" description="Helical" evidence="2">
    <location>
        <begin position="380"/>
        <end position="402"/>
    </location>
</feature>
<comment type="caution">
    <text evidence="4">The sequence shown here is derived from an EMBL/GenBank/DDBJ whole genome shotgun (WGS) entry which is preliminary data.</text>
</comment>
<keyword evidence="5" id="KW-1185">Reference proteome</keyword>
<evidence type="ECO:0000259" key="3">
    <source>
        <dbReference type="Pfam" id="PF00117"/>
    </source>
</evidence>
<feature type="region of interest" description="Disordered" evidence="1">
    <location>
        <begin position="305"/>
        <end position="349"/>
    </location>
</feature>
<dbReference type="Pfam" id="PF00117">
    <property type="entry name" value="GATase"/>
    <property type="match status" value="1"/>
</dbReference>
<keyword evidence="2" id="KW-0812">Transmembrane</keyword>
<gene>
    <name evidence="4" type="ORF">JX265_011898</name>
</gene>
<dbReference type="EMBL" id="JAFIMR010000047">
    <property type="protein sequence ID" value="KAI1856001.1"/>
    <property type="molecule type" value="Genomic_DNA"/>
</dbReference>